<accession>A0AAD6Z6T1</accession>
<dbReference type="InterPro" id="IPR010730">
    <property type="entry name" value="HET"/>
</dbReference>
<evidence type="ECO:0000313" key="3">
    <source>
        <dbReference type="Proteomes" id="UP001218218"/>
    </source>
</evidence>
<dbReference type="Proteomes" id="UP001218218">
    <property type="component" value="Unassembled WGS sequence"/>
</dbReference>
<gene>
    <name evidence="2" type="ORF">DFH08DRAFT_927300</name>
</gene>
<evidence type="ECO:0000313" key="2">
    <source>
        <dbReference type="EMBL" id="KAJ7310177.1"/>
    </source>
</evidence>
<dbReference type="EMBL" id="JARIHO010000079">
    <property type="protein sequence ID" value="KAJ7310177.1"/>
    <property type="molecule type" value="Genomic_DNA"/>
</dbReference>
<proteinExistence type="predicted"/>
<dbReference type="PANTHER" id="PTHR33112:SF16">
    <property type="entry name" value="HETEROKARYON INCOMPATIBILITY DOMAIN-CONTAINING PROTEIN"/>
    <property type="match status" value="1"/>
</dbReference>
<comment type="caution">
    <text evidence="2">The sequence shown here is derived from an EMBL/GenBank/DDBJ whole genome shotgun (WGS) entry which is preliminary data.</text>
</comment>
<evidence type="ECO:0000259" key="1">
    <source>
        <dbReference type="Pfam" id="PF06985"/>
    </source>
</evidence>
<keyword evidence="3" id="KW-1185">Reference proteome</keyword>
<sequence length="706" mass="78890">MCIFQSLFHLLCSGSRRRKLESPCDTSPAPCNLVSVPVPQSPPLSAPDASLSPCLQHVASSDFQRRDVECALPIDPKVRSLVCETCWATIFSEESFNAIWRSTSLSTGLTYQTPSWARMQESIEHMCEWCDLVCEEIEFYYQHKTKTKTPPPGDATFSITVFVRPPTEDSPLCLRLSVENDWTPTRIVHANDGDPAARYISARGVVWEMNNSSTFNLALQCVKDCSSHERCPPPEASQLPTRVIDCANPAHPRLVIGGPSDKALYVALSYVWGEEQPHSTTLENFESYTVTIDLVLIPKTICDAIIVTHKLGLRYLWVDAFCIIQNSDDDKTQQIPMIRAVFRNAFITIVAAGAKRASDGFLHNRNAWYLAPNTLPFRCPDGSVGTMFLEGGAGPPDEPVDTRAWCLEERVLSPRILMYCTHALQYECQSVRINVNGSPSFLPTARDIPRLPDCVFSPQKAEQVSERTLQTSWRDVLCLYTQRALTKSKDRLVAFSAIAEQFHELWPQSSYLAGLWRHQLPQALLWEPVKSRQHPRPSTYRGPSWSWAAMDGEVQAFCGSTKGCLCTITDLQVDLKNPKHPFGEVIDGFLVLSAIIRMAVWDVDKMELFERDSSNGAPMLSSNEDSEDGEIGYVMADAVEEVSGAMCEIFIIVIQDTGPTLIGLVLAPANDDTCDLDTYRRVGWFTAPFCDRGSWLSTDARPVRII</sequence>
<dbReference type="Pfam" id="PF06985">
    <property type="entry name" value="HET"/>
    <property type="match status" value="1"/>
</dbReference>
<dbReference type="PANTHER" id="PTHR33112">
    <property type="entry name" value="DOMAIN PROTEIN, PUTATIVE-RELATED"/>
    <property type="match status" value="1"/>
</dbReference>
<reference evidence="2" key="1">
    <citation type="submission" date="2023-03" db="EMBL/GenBank/DDBJ databases">
        <title>Massive genome expansion in bonnet fungi (Mycena s.s.) driven by repeated elements and novel gene families across ecological guilds.</title>
        <authorList>
            <consortium name="Lawrence Berkeley National Laboratory"/>
            <person name="Harder C.B."/>
            <person name="Miyauchi S."/>
            <person name="Viragh M."/>
            <person name="Kuo A."/>
            <person name="Thoen E."/>
            <person name="Andreopoulos B."/>
            <person name="Lu D."/>
            <person name="Skrede I."/>
            <person name="Drula E."/>
            <person name="Henrissat B."/>
            <person name="Morin E."/>
            <person name="Kohler A."/>
            <person name="Barry K."/>
            <person name="LaButti K."/>
            <person name="Morin E."/>
            <person name="Salamov A."/>
            <person name="Lipzen A."/>
            <person name="Mereny Z."/>
            <person name="Hegedus B."/>
            <person name="Baldrian P."/>
            <person name="Stursova M."/>
            <person name="Weitz H."/>
            <person name="Taylor A."/>
            <person name="Grigoriev I.V."/>
            <person name="Nagy L.G."/>
            <person name="Martin F."/>
            <person name="Kauserud H."/>
        </authorList>
    </citation>
    <scope>NUCLEOTIDE SEQUENCE</scope>
    <source>
        <strain evidence="2">CBHHK002</strain>
    </source>
</reference>
<dbReference type="AlphaFoldDB" id="A0AAD6Z6T1"/>
<organism evidence="2 3">
    <name type="scientific">Mycena albidolilacea</name>
    <dbReference type="NCBI Taxonomy" id="1033008"/>
    <lineage>
        <taxon>Eukaryota</taxon>
        <taxon>Fungi</taxon>
        <taxon>Dikarya</taxon>
        <taxon>Basidiomycota</taxon>
        <taxon>Agaricomycotina</taxon>
        <taxon>Agaricomycetes</taxon>
        <taxon>Agaricomycetidae</taxon>
        <taxon>Agaricales</taxon>
        <taxon>Marasmiineae</taxon>
        <taxon>Mycenaceae</taxon>
        <taxon>Mycena</taxon>
    </lineage>
</organism>
<name>A0AAD6Z6T1_9AGAR</name>
<protein>
    <submittedName>
        <fullName evidence="2">Heterokaryon incompatibility protein-domain-containing protein</fullName>
    </submittedName>
</protein>
<feature type="domain" description="Heterokaryon incompatibility" evidence="1">
    <location>
        <begin position="265"/>
        <end position="409"/>
    </location>
</feature>